<name>A0A4R1L0M1_9PAST</name>
<proteinExistence type="predicted"/>
<evidence type="ECO:0000313" key="1">
    <source>
        <dbReference type="EMBL" id="TCK71344.1"/>
    </source>
</evidence>
<dbReference type="PIRSF" id="PIRSF007352">
    <property type="entry name" value="OapB"/>
    <property type="match status" value="1"/>
</dbReference>
<dbReference type="PROSITE" id="PS51257">
    <property type="entry name" value="PROKAR_LIPOPROTEIN"/>
    <property type="match status" value="1"/>
</dbReference>
<keyword evidence="2" id="KW-1185">Reference proteome</keyword>
<protein>
    <recommendedName>
        <fullName evidence="3">Membrane-bound lysozyme inhibitor of c-type lysozyme MliC</fullName>
    </recommendedName>
</protein>
<comment type="caution">
    <text evidence="1">The sequence shown here is derived from an EMBL/GenBank/DDBJ whole genome shotgun (WGS) entry which is preliminary data.</text>
</comment>
<dbReference type="RefSeq" id="WP_228777408.1">
    <property type="nucleotide sequence ID" value="NZ_CP170642.1"/>
</dbReference>
<reference evidence="1 2" key="1">
    <citation type="submission" date="2019-03" db="EMBL/GenBank/DDBJ databases">
        <title>Genomic Encyclopedia of Type Strains, Phase IV (KMG-IV): sequencing the most valuable type-strain genomes for metagenomic binning, comparative biology and taxonomic classification.</title>
        <authorList>
            <person name="Goeker M."/>
        </authorList>
    </citation>
    <scope>NUCLEOTIDE SEQUENCE [LARGE SCALE GENOMIC DNA]</scope>
    <source>
        <strain evidence="1 2">DSM 10053</strain>
    </source>
</reference>
<organism evidence="1 2">
    <name type="scientific">Lonepinella koalarum</name>
    <dbReference type="NCBI Taxonomy" id="53417"/>
    <lineage>
        <taxon>Bacteria</taxon>
        <taxon>Pseudomonadati</taxon>
        <taxon>Pseudomonadota</taxon>
        <taxon>Gammaproteobacteria</taxon>
        <taxon>Pasteurellales</taxon>
        <taxon>Pasteurellaceae</taxon>
        <taxon>Lonepinella</taxon>
    </lineage>
</organism>
<dbReference type="AlphaFoldDB" id="A0A4R1L0M1"/>
<sequence length="128" mass="14678">MKRLLLFTFIGIVACTTDSELLSHSQSQPKNQVMLDKTTQKRSASLYKCKDDKIIRVVRITESSKNTKKVKTDEINLTFEGVTEKLNATLYQTGKFYTSIHWQWLETTENNSLRSSVGNILAEQCIEQ</sequence>
<evidence type="ECO:0008006" key="3">
    <source>
        <dbReference type="Google" id="ProtNLM"/>
    </source>
</evidence>
<dbReference type="InterPro" id="IPR012097">
    <property type="entry name" value="OapB"/>
</dbReference>
<accession>A0A4R1L0M1</accession>
<dbReference type="EMBL" id="SMGJ01000001">
    <property type="protein sequence ID" value="TCK71344.1"/>
    <property type="molecule type" value="Genomic_DNA"/>
</dbReference>
<dbReference type="Proteomes" id="UP000295496">
    <property type="component" value="Unassembled WGS sequence"/>
</dbReference>
<evidence type="ECO:0000313" key="2">
    <source>
        <dbReference type="Proteomes" id="UP000295496"/>
    </source>
</evidence>
<gene>
    <name evidence="1" type="ORF">EV692_0414</name>
</gene>